<dbReference type="AlphaFoldDB" id="A0A3N0V0C1"/>
<proteinExistence type="predicted"/>
<reference evidence="2 3" key="1">
    <citation type="submission" date="2018-10" db="EMBL/GenBank/DDBJ databases">
        <authorList>
            <person name="Chen W.-M."/>
        </authorList>
    </citation>
    <scope>NUCLEOTIDE SEQUENCE [LARGE SCALE GENOMIC DNA]</scope>
    <source>
        <strain evidence="2 3">H-5</strain>
    </source>
</reference>
<dbReference type="Proteomes" id="UP000275137">
    <property type="component" value="Unassembled WGS sequence"/>
</dbReference>
<dbReference type="RefSeq" id="WP_123237319.1">
    <property type="nucleotide sequence ID" value="NZ_RJVP01000003.1"/>
</dbReference>
<gene>
    <name evidence="2" type="ORF">ED236_07400</name>
</gene>
<keyword evidence="1" id="KW-0732">Signal</keyword>
<comment type="caution">
    <text evidence="2">The sequence shown here is derived from an EMBL/GenBank/DDBJ whole genome shotgun (WGS) entry which is preliminary data.</text>
</comment>
<evidence type="ECO:0000313" key="3">
    <source>
        <dbReference type="Proteomes" id="UP000275137"/>
    </source>
</evidence>
<protein>
    <submittedName>
        <fullName evidence="2">Uncharacterized protein</fullName>
    </submittedName>
</protein>
<accession>A0A3N0V0C1</accession>
<feature type="signal peptide" evidence="1">
    <location>
        <begin position="1"/>
        <end position="28"/>
    </location>
</feature>
<feature type="chain" id="PRO_5018060279" evidence="1">
    <location>
        <begin position="29"/>
        <end position="299"/>
    </location>
</feature>
<name>A0A3N0V0C1_9PROT</name>
<evidence type="ECO:0000313" key="2">
    <source>
        <dbReference type="EMBL" id="ROH86256.1"/>
    </source>
</evidence>
<dbReference type="EMBL" id="RJVP01000003">
    <property type="protein sequence ID" value="ROH86256.1"/>
    <property type="molecule type" value="Genomic_DNA"/>
</dbReference>
<organism evidence="2 3">
    <name type="scientific">Pseudomethylobacillus aquaticus</name>
    <dbReference type="NCBI Taxonomy" id="2676064"/>
    <lineage>
        <taxon>Bacteria</taxon>
        <taxon>Pseudomonadati</taxon>
        <taxon>Pseudomonadota</taxon>
        <taxon>Betaproteobacteria</taxon>
        <taxon>Nitrosomonadales</taxon>
        <taxon>Methylophilaceae</taxon>
        <taxon>Pseudomethylobacillus</taxon>
    </lineage>
</organism>
<evidence type="ECO:0000256" key="1">
    <source>
        <dbReference type="SAM" id="SignalP"/>
    </source>
</evidence>
<keyword evidence="3" id="KW-1185">Reference proteome</keyword>
<sequence>MPTYARPRHIVLSALFTGLVALSNASFAGVLPEAQTQLKITLAQQPTSRPMTVAYLPEHRLYVVGDGGLGPIPGDYENTQARSLTHIYDEEGRYKQSVKTGISHRAVYFNEDTRRIESVTYNVSTQAGFSPNTGVFALQFNDAGELLPTTTDIHGFNPAFGSASTMPSYDPVSKRYLAKQERSNEVWLVELDKREKVGEIKLDLAAAGAKTDDISEHFVAYTGIPGEELALLDVDHRSILVYNIEGKFVGKSALPKNIKLRAQNHYNGLGYTRGMFFVYHESEGEFGTYYGFKISDKAQ</sequence>